<reference evidence="2 3" key="1">
    <citation type="submission" date="2019-04" db="EMBL/GenBank/DDBJ databases">
        <title>Comparative genomics and transcriptomics to analyze fruiting body development in filamentous ascomycetes.</title>
        <authorList>
            <consortium name="DOE Joint Genome Institute"/>
            <person name="Lutkenhaus R."/>
            <person name="Traeger S."/>
            <person name="Breuer J."/>
            <person name="Kuo A."/>
            <person name="Lipzen A."/>
            <person name="Pangilinan J."/>
            <person name="Dilworth D."/>
            <person name="Sandor L."/>
            <person name="Poggeler S."/>
            <person name="Barry K."/>
            <person name="Grigoriev I.V."/>
            <person name="Nowrousian M."/>
        </authorList>
    </citation>
    <scope>NUCLEOTIDE SEQUENCE [LARGE SCALE GENOMIC DNA]</scope>
    <source>
        <strain evidence="2 3">CBS 389.68</strain>
    </source>
</reference>
<evidence type="ECO:0000256" key="1">
    <source>
        <dbReference type="SAM" id="MobiDB-lite"/>
    </source>
</evidence>
<dbReference type="OrthoDB" id="2100128at2759"/>
<feature type="region of interest" description="Disordered" evidence="1">
    <location>
        <begin position="1"/>
        <end position="44"/>
    </location>
</feature>
<dbReference type="PANTHER" id="PTHR39398:SF1">
    <property type="entry name" value="CSN8_PSMD8_EIF3K DOMAIN-CONTAINING PROTEIN"/>
    <property type="match status" value="1"/>
</dbReference>
<sequence length="324" mass="37348">MDRPRRGQSSQQPQQWRHNSTKSQREKRLERFSKPPPATNTVEDFGFVSKGDERLKDHRNQEQYHKHITKKYLSFCATSGGPDSLESDFAALSLTPVSRPASSHHPSQRPEASKNVVYNDARNAELTSILLSMRKLREGITASRRIDAFAVDVFKQHIRAAILVQQIESYHSALLHLLYEFHALNPLNPADLQEFASYLMLHHAARMEDYTAAYAVRNEFAVGERRILQVVSALVHGNWWSWRVARNKVDQYVGRLMDFAEERMRALMLKSIGATYFKVERKWLEIVAGMDWEKLRAQFEVGWELDAATGMVTVRRPKMRGKPG</sequence>
<dbReference type="AlphaFoldDB" id="A0A4S2MXR6"/>
<protein>
    <submittedName>
        <fullName evidence="2">Uncharacterized protein</fullName>
    </submittedName>
</protein>
<proteinExistence type="predicted"/>
<dbReference type="InParanoid" id="A0A4S2MXR6"/>
<evidence type="ECO:0000313" key="3">
    <source>
        <dbReference type="Proteomes" id="UP000298138"/>
    </source>
</evidence>
<keyword evidence="3" id="KW-1185">Reference proteome</keyword>
<evidence type="ECO:0000313" key="2">
    <source>
        <dbReference type="EMBL" id="TGZ81437.1"/>
    </source>
</evidence>
<accession>A0A4S2MXR6</accession>
<feature type="compositionally biased region" description="Basic and acidic residues" evidence="1">
    <location>
        <begin position="23"/>
        <end position="33"/>
    </location>
</feature>
<organism evidence="2 3">
    <name type="scientific">Ascodesmis nigricans</name>
    <dbReference type="NCBI Taxonomy" id="341454"/>
    <lineage>
        <taxon>Eukaryota</taxon>
        <taxon>Fungi</taxon>
        <taxon>Dikarya</taxon>
        <taxon>Ascomycota</taxon>
        <taxon>Pezizomycotina</taxon>
        <taxon>Pezizomycetes</taxon>
        <taxon>Pezizales</taxon>
        <taxon>Ascodesmidaceae</taxon>
        <taxon>Ascodesmis</taxon>
    </lineage>
</organism>
<gene>
    <name evidence="2" type="ORF">EX30DRAFT_331006</name>
</gene>
<dbReference type="EMBL" id="ML220119">
    <property type="protein sequence ID" value="TGZ81437.1"/>
    <property type="molecule type" value="Genomic_DNA"/>
</dbReference>
<name>A0A4S2MXR6_9PEZI</name>
<dbReference type="STRING" id="341454.A0A4S2MXR6"/>
<dbReference type="Proteomes" id="UP000298138">
    <property type="component" value="Unassembled WGS sequence"/>
</dbReference>
<feature type="compositionally biased region" description="Low complexity" evidence="1">
    <location>
        <begin position="7"/>
        <end position="17"/>
    </location>
</feature>
<dbReference type="PANTHER" id="PTHR39398">
    <property type="entry name" value="YALI0F14311P"/>
    <property type="match status" value="1"/>
</dbReference>